<evidence type="ECO:0000256" key="6">
    <source>
        <dbReference type="ARBA" id="ARBA00022679"/>
    </source>
</evidence>
<dbReference type="GeneID" id="100908042"/>
<comment type="subcellular location">
    <subcellularLocation>
        <location evidence="2 16">Golgi apparatus membrane</location>
        <topology evidence="2 16">Single-pass type II membrane protein</topology>
    </subcellularLocation>
</comment>
<evidence type="ECO:0000256" key="15">
    <source>
        <dbReference type="ARBA" id="ARBA00023211"/>
    </source>
</evidence>
<dbReference type="PANTHER" id="PTHR11675:SF119">
    <property type="entry name" value="POLYPEPTIDE N-ACETYLGALACTOSAMINYLTRANSFERASE 2"/>
    <property type="match status" value="1"/>
</dbReference>
<evidence type="ECO:0000256" key="2">
    <source>
        <dbReference type="ARBA" id="ARBA00004323"/>
    </source>
</evidence>
<keyword evidence="15 16" id="KW-0464">Manganese</keyword>
<dbReference type="RefSeq" id="XP_018496527.1">
    <property type="nucleotide sequence ID" value="XM_018641011.1"/>
</dbReference>
<keyword evidence="12 16" id="KW-0333">Golgi apparatus</keyword>
<dbReference type="AlphaFoldDB" id="A0AAJ7L5L7"/>
<dbReference type="EC" id="2.4.1.-" evidence="16"/>
<evidence type="ECO:0000259" key="17">
    <source>
        <dbReference type="SMART" id="SM00458"/>
    </source>
</evidence>
<dbReference type="InterPro" id="IPR000772">
    <property type="entry name" value="Ricin_B_lectin"/>
</dbReference>
<organism evidence="18 19">
    <name type="scientific">Galendromus occidentalis</name>
    <name type="common">western predatory mite</name>
    <dbReference type="NCBI Taxonomy" id="34638"/>
    <lineage>
        <taxon>Eukaryota</taxon>
        <taxon>Metazoa</taxon>
        <taxon>Ecdysozoa</taxon>
        <taxon>Arthropoda</taxon>
        <taxon>Chelicerata</taxon>
        <taxon>Arachnida</taxon>
        <taxon>Acari</taxon>
        <taxon>Parasitiformes</taxon>
        <taxon>Mesostigmata</taxon>
        <taxon>Gamasina</taxon>
        <taxon>Phytoseioidea</taxon>
        <taxon>Phytoseiidae</taxon>
        <taxon>Typhlodrominae</taxon>
        <taxon>Galendromus</taxon>
    </lineage>
</organism>
<evidence type="ECO:0000256" key="8">
    <source>
        <dbReference type="ARBA" id="ARBA00022723"/>
    </source>
</evidence>
<dbReference type="Proteomes" id="UP000694867">
    <property type="component" value="Unplaced"/>
</dbReference>
<dbReference type="SMART" id="SM00458">
    <property type="entry name" value="RICIN"/>
    <property type="match status" value="1"/>
</dbReference>
<evidence type="ECO:0000256" key="12">
    <source>
        <dbReference type="ARBA" id="ARBA00023034"/>
    </source>
</evidence>
<accession>A0AAJ7L5L7</accession>
<evidence type="ECO:0000256" key="5">
    <source>
        <dbReference type="ARBA" id="ARBA00022676"/>
    </source>
</evidence>
<reference evidence="19" key="1">
    <citation type="submission" date="2025-08" db="UniProtKB">
        <authorList>
            <consortium name="RefSeq"/>
        </authorList>
    </citation>
    <scope>IDENTIFICATION</scope>
</reference>
<dbReference type="Pfam" id="PF00652">
    <property type="entry name" value="Ricin_B_lectin"/>
    <property type="match status" value="1"/>
</dbReference>
<feature type="domain" description="Ricin B lectin" evidence="17">
    <location>
        <begin position="460"/>
        <end position="576"/>
    </location>
</feature>
<dbReference type="GO" id="GO:0030246">
    <property type="term" value="F:carbohydrate binding"/>
    <property type="evidence" value="ECO:0007669"/>
    <property type="project" value="UniProtKB-KW"/>
</dbReference>
<comment type="pathway">
    <text evidence="3 16">Protein modification; protein glycosylation.</text>
</comment>
<evidence type="ECO:0000256" key="4">
    <source>
        <dbReference type="ARBA" id="ARBA00005680"/>
    </source>
</evidence>
<evidence type="ECO:0000256" key="10">
    <source>
        <dbReference type="ARBA" id="ARBA00022968"/>
    </source>
</evidence>
<keyword evidence="9 16" id="KW-0430">Lectin</keyword>
<keyword evidence="13 16" id="KW-0472">Membrane</keyword>
<evidence type="ECO:0000256" key="9">
    <source>
        <dbReference type="ARBA" id="ARBA00022734"/>
    </source>
</evidence>
<dbReference type="PANTHER" id="PTHR11675">
    <property type="entry name" value="N-ACETYLGALACTOSAMINYLTRANSFERASE"/>
    <property type="match status" value="1"/>
</dbReference>
<evidence type="ECO:0000256" key="1">
    <source>
        <dbReference type="ARBA" id="ARBA00001936"/>
    </source>
</evidence>
<evidence type="ECO:0000313" key="19">
    <source>
        <dbReference type="RefSeq" id="XP_018496527.1"/>
    </source>
</evidence>
<evidence type="ECO:0000256" key="16">
    <source>
        <dbReference type="RuleBase" id="RU361242"/>
    </source>
</evidence>
<evidence type="ECO:0000313" key="18">
    <source>
        <dbReference type="Proteomes" id="UP000694867"/>
    </source>
</evidence>
<keyword evidence="5 16" id="KW-0328">Glycosyltransferase</keyword>
<sequence length="577" mass="65326">MTGEETTKIIRLDPSVRCSYLDARILQSNFFPPPDRTPPRTTNHLIARKFGLRAKTFTRCVKLRRFRGRVVVAGVFWTAVVASCYLVFTVHRQGADLHDEWVSNYIAKRPPGQDPFAAHKFNQVASDDTLIGRALPDTRHQDCAALHTSYNTSTLPKTSVVITFHNEARSALLRTVVSVLQRTPSHLLKEIVLVDDASDDPTDGIELQMKYDKIELITNRERQGLMRSRVFGAKKAKGPVLTFLDSHCECNEGWIEPLLARIRDEPSKVVCPVIDVLSMDTFGYFPASSDLRGGFDWNLVFKWEFITSKPELATDPIKTPAMAGGLFAITKKEFERLGSYDTQMDIWGAENLEMSFRVWQCGSGIEILPCSRVGHVFRKQHPYTFPGGGSGKVFARNSRRAAEVWMDDYKKYYYEQVPAAKSVAYGDISERLKLREKLRCKSFEWYMKNVYPELKLPSNVHGYVRQNNRCLDTLGAISDGSTVHVYPCHYLGGNQDFRLAKNHLLMVHDMCVSLGSLAGQQLVKLRTCNGENSQKWVREGGKIRHKSKANLCLTNSPRGVTADKCAFLDSQIWLTKD</sequence>
<dbReference type="Gene3D" id="3.90.550.10">
    <property type="entry name" value="Spore Coat Polysaccharide Biosynthesis Protein SpsA, Chain A"/>
    <property type="match status" value="1"/>
</dbReference>
<evidence type="ECO:0000256" key="14">
    <source>
        <dbReference type="ARBA" id="ARBA00023157"/>
    </source>
</evidence>
<keyword evidence="6 16" id="KW-0808">Transferase</keyword>
<keyword evidence="18" id="KW-1185">Reference proteome</keyword>
<evidence type="ECO:0000256" key="3">
    <source>
        <dbReference type="ARBA" id="ARBA00004922"/>
    </source>
</evidence>
<dbReference type="InterPro" id="IPR035992">
    <property type="entry name" value="Ricin_B-like_lectins"/>
</dbReference>
<dbReference type="CDD" id="cd23434">
    <property type="entry name" value="beta-trefoil_Ricin_GALNT2"/>
    <property type="match status" value="1"/>
</dbReference>
<keyword evidence="10" id="KW-0735">Signal-anchor</keyword>
<dbReference type="InterPro" id="IPR001173">
    <property type="entry name" value="Glyco_trans_2-like"/>
</dbReference>
<comment type="similarity">
    <text evidence="4 16">Belongs to the glycosyltransferase 2 family. GalNAc-T subfamily.</text>
</comment>
<dbReference type="Pfam" id="PF00535">
    <property type="entry name" value="Glycos_transf_2"/>
    <property type="match status" value="1"/>
</dbReference>
<dbReference type="FunFam" id="3.90.550.10:FF:000021">
    <property type="entry name" value="Polypeptide N-acetylgalactosaminyltransferase"/>
    <property type="match status" value="1"/>
</dbReference>
<dbReference type="InterPro" id="IPR029044">
    <property type="entry name" value="Nucleotide-diphossugar_trans"/>
</dbReference>
<keyword evidence="11 16" id="KW-1133">Transmembrane helix</keyword>
<dbReference type="SUPFAM" id="SSF53448">
    <property type="entry name" value="Nucleotide-diphospho-sugar transferases"/>
    <property type="match status" value="1"/>
</dbReference>
<dbReference type="GO" id="GO:0046872">
    <property type="term" value="F:metal ion binding"/>
    <property type="evidence" value="ECO:0007669"/>
    <property type="project" value="UniProtKB-KW"/>
</dbReference>
<name>A0AAJ7L5L7_9ACAR</name>
<dbReference type="SUPFAM" id="SSF50370">
    <property type="entry name" value="Ricin B-like lectins"/>
    <property type="match status" value="1"/>
</dbReference>
<gene>
    <name evidence="19" type="primary">LOC100908042</name>
</gene>
<keyword evidence="8" id="KW-0479">Metal-binding</keyword>
<feature type="transmembrane region" description="Helical" evidence="16">
    <location>
        <begin position="70"/>
        <end position="88"/>
    </location>
</feature>
<dbReference type="GO" id="GO:0000139">
    <property type="term" value="C:Golgi membrane"/>
    <property type="evidence" value="ECO:0007669"/>
    <property type="project" value="UniProtKB-SubCell"/>
</dbReference>
<protein>
    <recommendedName>
        <fullName evidence="16">Polypeptide N-acetylgalactosaminyltransferase</fullName>
        <ecNumber evidence="16">2.4.1.-</ecNumber>
    </recommendedName>
    <alternativeName>
        <fullName evidence="16">Protein-UDP acetylgalactosaminyltransferase</fullName>
    </alternativeName>
</protein>
<keyword evidence="14 16" id="KW-1015">Disulfide bond</keyword>
<dbReference type="GO" id="GO:0004653">
    <property type="term" value="F:polypeptide N-acetylgalactosaminyltransferase activity"/>
    <property type="evidence" value="ECO:0007669"/>
    <property type="project" value="UniProtKB-ARBA"/>
</dbReference>
<dbReference type="CDD" id="cd02510">
    <property type="entry name" value="pp-GalNAc-T"/>
    <property type="match status" value="1"/>
</dbReference>
<keyword evidence="7 16" id="KW-0812">Transmembrane</keyword>
<evidence type="ECO:0000256" key="13">
    <source>
        <dbReference type="ARBA" id="ARBA00023136"/>
    </source>
</evidence>
<dbReference type="PROSITE" id="PS50231">
    <property type="entry name" value="RICIN_B_LECTIN"/>
    <property type="match status" value="1"/>
</dbReference>
<evidence type="ECO:0000256" key="7">
    <source>
        <dbReference type="ARBA" id="ARBA00022692"/>
    </source>
</evidence>
<dbReference type="InterPro" id="IPR045885">
    <property type="entry name" value="GalNAc-T"/>
</dbReference>
<proteinExistence type="inferred from homology"/>
<dbReference type="Gene3D" id="2.80.10.50">
    <property type="match status" value="1"/>
</dbReference>
<dbReference type="GO" id="GO:0006493">
    <property type="term" value="P:protein O-linked glycosylation"/>
    <property type="evidence" value="ECO:0007669"/>
    <property type="project" value="TreeGrafter"/>
</dbReference>
<comment type="cofactor">
    <cofactor evidence="1 16">
        <name>Mn(2+)</name>
        <dbReference type="ChEBI" id="CHEBI:29035"/>
    </cofactor>
</comment>
<dbReference type="KEGG" id="goe:100908042"/>
<evidence type="ECO:0000256" key="11">
    <source>
        <dbReference type="ARBA" id="ARBA00022989"/>
    </source>
</evidence>